<dbReference type="AlphaFoldDB" id="A0A413RQ48"/>
<dbReference type="Pfam" id="PF00563">
    <property type="entry name" value="EAL"/>
    <property type="match status" value="1"/>
</dbReference>
<dbReference type="SMART" id="SM00052">
    <property type="entry name" value="EAL"/>
    <property type="match status" value="1"/>
</dbReference>
<evidence type="ECO:0000313" key="3">
    <source>
        <dbReference type="Proteomes" id="UP000283374"/>
    </source>
</evidence>
<dbReference type="EMBL" id="QWKP01000120">
    <property type="protein sequence ID" value="RHA44073.1"/>
    <property type="molecule type" value="Genomic_DNA"/>
</dbReference>
<dbReference type="Proteomes" id="UP000283374">
    <property type="component" value="Unassembled WGS sequence"/>
</dbReference>
<dbReference type="PANTHER" id="PTHR33121">
    <property type="entry name" value="CYCLIC DI-GMP PHOSPHODIESTERASE PDEF"/>
    <property type="match status" value="1"/>
</dbReference>
<dbReference type="InterPro" id="IPR050706">
    <property type="entry name" value="Cyclic-di-GMP_PDE-like"/>
</dbReference>
<gene>
    <name evidence="2" type="ORF">D1825_03165</name>
</gene>
<feature type="domain" description="EAL" evidence="1">
    <location>
        <begin position="1"/>
        <end position="200"/>
    </location>
</feature>
<name>A0A413RQ48_9CELL</name>
<comment type="caution">
    <text evidence="2">The sequence shown here is derived from an EMBL/GenBank/DDBJ whole genome shotgun (WGS) entry which is preliminary data.</text>
</comment>
<dbReference type="GO" id="GO:0071111">
    <property type="term" value="F:cyclic-guanylate-specific phosphodiesterase activity"/>
    <property type="evidence" value="ECO:0007669"/>
    <property type="project" value="InterPro"/>
</dbReference>
<reference evidence="2 3" key="1">
    <citation type="submission" date="2018-08" db="EMBL/GenBank/DDBJ databases">
        <title>Cellulomonas rhizosphaerae sp. nov., a novel actinomycete isolated from soil.</title>
        <authorList>
            <person name="Tian Y."/>
        </authorList>
    </citation>
    <scope>NUCLEOTIDE SEQUENCE [LARGE SCALE GENOMIC DNA]</scope>
    <source>
        <strain evidence="2 3">NEAU-TCZ24</strain>
    </source>
</reference>
<protein>
    <submittedName>
        <fullName evidence="2">EAL domain-containing protein</fullName>
    </submittedName>
</protein>
<accession>A0A413RQ48</accession>
<dbReference type="InterPro" id="IPR035919">
    <property type="entry name" value="EAL_sf"/>
</dbReference>
<evidence type="ECO:0000313" key="2">
    <source>
        <dbReference type="EMBL" id="RHA44073.1"/>
    </source>
</evidence>
<proteinExistence type="predicted"/>
<evidence type="ECO:0000259" key="1">
    <source>
        <dbReference type="PROSITE" id="PS50883"/>
    </source>
</evidence>
<dbReference type="PANTHER" id="PTHR33121:SF76">
    <property type="entry name" value="SIGNALING PROTEIN"/>
    <property type="match status" value="1"/>
</dbReference>
<keyword evidence="3" id="KW-1185">Reference proteome</keyword>
<sequence>MSTPPPVARQPIWSRDGSLFAHELLYRAHDGSAVGVDQWHVSEQDRATASVLSALQHGDAYLREGRAFVNVTRSFIVDDLPLPPADASLVLEVVETVPDDDDVIAGLRRLREAGHHIALDDFAAEAHQVAMLPFADYVKIDCRELVRHGSALVDLARRDGALLVAERVSDAGLVETCLQLGFDLLQGDALGAATTASPTA</sequence>
<dbReference type="Gene3D" id="3.20.20.450">
    <property type="entry name" value="EAL domain"/>
    <property type="match status" value="1"/>
</dbReference>
<dbReference type="OrthoDB" id="9804751at2"/>
<dbReference type="InterPro" id="IPR001633">
    <property type="entry name" value="EAL_dom"/>
</dbReference>
<dbReference type="PROSITE" id="PS50883">
    <property type="entry name" value="EAL"/>
    <property type="match status" value="1"/>
</dbReference>
<dbReference type="SUPFAM" id="SSF141868">
    <property type="entry name" value="EAL domain-like"/>
    <property type="match status" value="1"/>
</dbReference>
<organism evidence="2 3">
    <name type="scientific">Cellulomonas rhizosphaerae</name>
    <dbReference type="NCBI Taxonomy" id="2293719"/>
    <lineage>
        <taxon>Bacteria</taxon>
        <taxon>Bacillati</taxon>
        <taxon>Actinomycetota</taxon>
        <taxon>Actinomycetes</taxon>
        <taxon>Micrococcales</taxon>
        <taxon>Cellulomonadaceae</taxon>
        <taxon>Cellulomonas</taxon>
    </lineage>
</organism>